<evidence type="ECO:0000313" key="2">
    <source>
        <dbReference type="EMBL" id="CAJ1384576.1"/>
    </source>
</evidence>
<evidence type="ECO:0000256" key="1">
    <source>
        <dbReference type="SAM" id="MobiDB-lite"/>
    </source>
</evidence>
<feature type="region of interest" description="Disordered" evidence="1">
    <location>
        <begin position="1"/>
        <end position="44"/>
    </location>
</feature>
<dbReference type="Proteomes" id="UP001178507">
    <property type="component" value="Unassembled WGS sequence"/>
</dbReference>
<feature type="compositionally biased region" description="Basic and acidic residues" evidence="1">
    <location>
        <begin position="244"/>
        <end position="253"/>
    </location>
</feature>
<name>A0AA36IBD2_9DINO</name>
<dbReference type="PANTHER" id="PTHR40515:SF1">
    <property type="entry name" value="CILIA- AND FLAGELLA-ASSOCIATED PROTEIN 157"/>
    <property type="match status" value="1"/>
</dbReference>
<evidence type="ECO:0000313" key="3">
    <source>
        <dbReference type="Proteomes" id="UP001178507"/>
    </source>
</evidence>
<reference evidence="2" key="1">
    <citation type="submission" date="2023-08" db="EMBL/GenBank/DDBJ databases">
        <authorList>
            <person name="Chen Y."/>
            <person name="Shah S."/>
            <person name="Dougan E. K."/>
            <person name="Thang M."/>
            <person name="Chan C."/>
        </authorList>
    </citation>
    <scope>NUCLEOTIDE SEQUENCE</scope>
</reference>
<proteinExistence type="predicted"/>
<protein>
    <submittedName>
        <fullName evidence="2">Uncharacterized protein</fullName>
    </submittedName>
</protein>
<keyword evidence="3" id="KW-1185">Reference proteome</keyword>
<dbReference type="PANTHER" id="PTHR40515">
    <property type="entry name" value="CILIA- AND FLAGELLA-ASSOCIATED PROTEIN 157"/>
    <property type="match status" value="1"/>
</dbReference>
<gene>
    <name evidence="2" type="ORF">EVOR1521_LOCUS11416</name>
</gene>
<dbReference type="AlphaFoldDB" id="A0AA36IBD2"/>
<accession>A0AA36IBD2</accession>
<feature type="region of interest" description="Disordered" evidence="1">
    <location>
        <begin position="228"/>
        <end position="270"/>
    </location>
</feature>
<comment type="caution">
    <text evidence="2">The sequence shown here is derived from an EMBL/GenBank/DDBJ whole genome shotgun (WGS) entry which is preliminary data.</text>
</comment>
<organism evidence="2 3">
    <name type="scientific">Effrenium voratum</name>
    <dbReference type="NCBI Taxonomy" id="2562239"/>
    <lineage>
        <taxon>Eukaryota</taxon>
        <taxon>Sar</taxon>
        <taxon>Alveolata</taxon>
        <taxon>Dinophyceae</taxon>
        <taxon>Suessiales</taxon>
        <taxon>Symbiodiniaceae</taxon>
        <taxon>Effrenium</taxon>
    </lineage>
</organism>
<feature type="compositionally biased region" description="Polar residues" evidence="1">
    <location>
        <begin position="255"/>
        <end position="270"/>
    </location>
</feature>
<feature type="compositionally biased region" description="Polar residues" evidence="1">
    <location>
        <begin position="7"/>
        <end position="22"/>
    </location>
</feature>
<dbReference type="EMBL" id="CAUJNA010001125">
    <property type="protein sequence ID" value="CAJ1384576.1"/>
    <property type="molecule type" value="Genomic_DNA"/>
</dbReference>
<sequence>MAEDRSVQQMQTTATRFLQSSPGFAEKLVSNKNPRVSTKGDDRDNMIAELQKQLDEEKNKNRTLEDQYKHRVASFVKREKATMNKIEALEKRLLEGAENDEHSKRMEAIGNMHRSVITGLECIQTNTAKILQDQEKDLMRAFRARLQEVSKDLEAQRSRNGEHSTEQQAHHRRVVAELHKTQELAQTFDKKNQQLSAENQKLQEKLRTREDDRQALLRELVLSRKEVQSLKTQLSGKPEPGVEPETKSEEKPRRSFSQRQVDQARLQQTHNKQYEREVALREAALKLKRMVDAERRTVVALKQQQAEMMQQRTELEVLLRQCLDDVKAEVLRTRMHEEGKDPVGPPAPLSSVSIHELSAQDRERVLELLLSQQRVVQLLYQKAFPQEMQEPPASAPSQSAAAGDEFAWLGDIIPSDDEGAGGQAESSY</sequence>